<dbReference type="EMBL" id="MGHY01000009">
    <property type="protein sequence ID" value="OGM79673.1"/>
    <property type="molecule type" value="Genomic_DNA"/>
</dbReference>
<comment type="caution">
    <text evidence="1">The sequence shown here is derived from an EMBL/GenBank/DDBJ whole genome shotgun (WGS) entry which is preliminary data.</text>
</comment>
<name>A0A1F8CTL9_9BACT</name>
<protein>
    <submittedName>
        <fullName evidence="1">Uncharacterized protein</fullName>
    </submittedName>
</protein>
<evidence type="ECO:0000313" key="2">
    <source>
        <dbReference type="Proteomes" id="UP000178999"/>
    </source>
</evidence>
<proteinExistence type="predicted"/>
<sequence>MAYILAKQSTLNGVKRNLYYVVESYRDNGKIRRRTLLNLGEAQDTSQALVSINLERKRLTEEIEKDREKIAHPKMDYYGRPFTKPFVQDLAKNRNKLKELGIYEEKVKEMQAMYKL</sequence>
<dbReference type="STRING" id="1802538.A2382_02010"/>
<evidence type="ECO:0000313" key="1">
    <source>
        <dbReference type="EMBL" id="OGM79673.1"/>
    </source>
</evidence>
<dbReference type="AlphaFoldDB" id="A0A1F8CTL9"/>
<organism evidence="1 2">
    <name type="scientific">Candidatus Woesebacteria bacterium RIFOXYB1_FULL_38_16</name>
    <dbReference type="NCBI Taxonomy" id="1802538"/>
    <lineage>
        <taxon>Bacteria</taxon>
        <taxon>Candidatus Woeseibacteriota</taxon>
    </lineage>
</organism>
<gene>
    <name evidence="1" type="ORF">A2382_02010</name>
</gene>
<reference evidence="1 2" key="1">
    <citation type="journal article" date="2016" name="Nat. Commun.">
        <title>Thousands of microbial genomes shed light on interconnected biogeochemical processes in an aquifer system.</title>
        <authorList>
            <person name="Anantharaman K."/>
            <person name="Brown C.T."/>
            <person name="Hug L.A."/>
            <person name="Sharon I."/>
            <person name="Castelle C.J."/>
            <person name="Probst A.J."/>
            <person name="Thomas B.C."/>
            <person name="Singh A."/>
            <person name="Wilkins M.J."/>
            <person name="Karaoz U."/>
            <person name="Brodie E.L."/>
            <person name="Williams K.H."/>
            <person name="Hubbard S.S."/>
            <person name="Banfield J.F."/>
        </authorList>
    </citation>
    <scope>NUCLEOTIDE SEQUENCE [LARGE SCALE GENOMIC DNA]</scope>
</reference>
<accession>A0A1F8CTL9</accession>
<dbReference type="Proteomes" id="UP000178999">
    <property type="component" value="Unassembled WGS sequence"/>
</dbReference>